<dbReference type="InterPro" id="IPR041633">
    <property type="entry name" value="Polbeta"/>
</dbReference>
<dbReference type="Gene3D" id="3.30.460.10">
    <property type="entry name" value="Beta Polymerase, domain 2"/>
    <property type="match status" value="1"/>
</dbReference>
<feature type="domain" description="Polymerase beta nucleotidyltransferase" evidence="1">
    <location>
        <begin position="23"/>
        <end position="108"/>
    </location>
</feature>
<evidence type="ECO:0000313" key="2">
    <source>
        <dbReference type="EMBL" id="RNI35410.1"/>
    </source>
</evidence>
<keyword evidence="3" id="KW-1185">Reference proteome</keyword>
<evidence type="ECO:0000313" key="3">
    <source>
        <dbReference type="Proteomes" id="UP000267223"/>
    </source>
</evidence>
<name>A0A3M9NC77_9BACT</name>
<accession>A0A3M9NC77</accession>
<dbReference type="InterPro" id="IPR043519">
    <property type="entry name" value="NT_sf"/>
</dbReference>
<reference evidence="2 3" key="1">
    <citation type="submission" date="2018-11" db="EMBL/GenBank/DDBJ databases">
        <title>Draft genome sequence of Ferruginibacter sp. BO-59.</title>
        <authorList>
            <person name="Im W.T."/>
        </authorList>
    </citation>
    <scope>NUCLEOTIDE SEQUENCE [LARGE SCALE GENOMIC DNA]</scope>
    <source>
        <strain evidence="2 3">BO-59</strain>
    </source>
</reference>
<sequence length="109" mass="12595">MKLVAIKMLPSTDHIISIIKKEQPYLESRYFIKHLDLYGSFAKQQQHSKSDVDLLYTTFPNGTMTLARLKSFENYLSQLLSIEKIELVNKQSVNPVIAKNLENYAISIF</sequence>
<organism evidence="2 3">
    <name type="scientific">Hanamia caeni</name>
    <dbReference type="NCBI Taxonomy" id="2294116"/>
    <lineage>
        <taxon>Bacteria</taxon>
        <taxon>Pseudomonadati</taxon>
        <taxon>Bacteroidota</taxon>
        <taxon>Chitinophagia</taxon>
        <taxon>Chitinophagales</taxon>
        <taxon>Chitinophagaceae</taxon>
        <taxon>Hanamia</taxon>
    </lineage>
</organism>
<dbReference type="Proteomes" id="UP000267223">
    <property type="component" value="Unassembled WGS sequence"/>
</dbReference>
<dbReference type="AlphaFoldDB" id="A0A3M9NC77"/>
<comment type="caution">
    <text evidence="2">The sequence shown here is derived from an EMBL/GenBank/DDBJ whole genome shotgun (WGS) entry which is preliminary data.</text>
</comment>
<proteinExistence type="predicted"/>
<gene>
    <name evidence="2" type="ORF">EFY79_12850</name>
</gene>
<dbReference type="Pfam" id="PF18765">
    <property type="entry name" value="Polbeta"/>
    <property type="match status" value="1"/>
</dbReference>
<evidence type="ECO:0000259" key="1">
    <source>
        <dbReference type="Pfam" id="PF18765"/>
    </source>
</evidence>
<dbReference type="EMBL" id="RJJR01000010">
    <property type="protein sequence ID" value="RNI35410.1"/>
    <property type="molecule type" value="Genomic_DNA"/>
</dbReference>
<dbReference type="SUPFAM" id="SSF81301">
    <property type="entry name" value="Nucleotidyltransferase"/>
    <property type="match status" value="1"/>
</dbReference>
<protein>
    <recommendedName>
        <fullName evidence="1">Polymerase beta nucleotidyltransferase domain-containing protein</fullName>
    </recommendedName>
</protein>